<dbReference type="EMBL" id="BPLQ01013760">
    <property type="protein sequence ID" value="GIY74544.1"/>
    <property type="molecule type" value="Genomic_DNA"/>
</dbReference>
<dbReference type="AlphaFoldDB" id="A0AAV4VX60"/>
<name>A0AAV4VX60_9ARAC</name>
<evidence type="ECO:0000313" key="1">
    <source>
        <dbReference type="EMBL" id="GIY74544.1"/>
    </source>
</evidence>
<accession>A0AAV4VX60</accession>
<protein>
    <submittedName>
        <fullName evidence="1">Uncharacterized protein</fullName>
    </submittedName>
</protein>
<sequence>MKKTNYDSIKDQLLCSETLQFSEWSSKKNGEKADDIFRNNNKYSDPEDILESERKMKLFEFKRIEINDNGIKDSFHTECMNQSSYLYEDTILPNDITKDQSECNLVRLADDLSIVLSKKVVESECFKENIETSVSTNGSQKSKDSSNWSSEKIKELLQIIKFQEKERKEVFCILLREMKKLEFLTVHLNSLLYNVNDSHCRSSTKKKKKARSFKKDL</sequence>
<comment type="caution">
    <text evidence="1">The sequence shown here is derived from an EMBL/GenBank/DDBJ whole genome shotgun (WGS) entry which is preliminary data.</text>
</comment>
<dbReference type="Proteomes" id="UP001054837">
    <property type="component" value="Unassembled WGS sequence"/>
</dbReference>
<proteinExistence type="predicted"/>
<evidence type="ECO:0000313" key="2">
    <source>
        <dbReference type="Proteomes" id="UP001054837"/>
    </source>
</evidence>
<organism evidence="1 2">
    <name type="scientific">Caerostris darwini</name>
    <dbReference type="NCBI Taxonomy" id="1538125"/>
    <lineage>
        <taxon>Eukaryota</taxon>
        <taxon>Metazoa</taxon>
        <taxon>Ecdysozoa</taxon>
        <taxon>Arthropoda</taxon>
        <taxon>Chelicerata</taxon>
        <taxon>Arachnida</taxon>
        <taxon>Araneae</taxon>
        <taxon>Araneomorphae</taxon>
        <taxon>Entelegynae</taxon>
        <taxon>Araneoidea</taxon>
        <taxon>Araneidae</taxon>
        <taxon>Caerostris</taxon>
    </lineage>
</organism>
<keyword evidence="2" id="KW-1185">Reference proteome</keyword>
<gene>
    <name evidence="1" type="ORF">CDAR_409961</name>
</gene>
<reference evidence="1 2" key="1">
    <citation type="submission" date="2021-06" db="EMBL/GenBank/DDBJ databases">
        <title>Caerostris darwini draft genome.</title>
        <authorList>
            <person name="Kono N."/>
            <person name="Arakawa K."/>
        </authorList>
    </citation>
    <scope>NUCLEOTIDE SEQUENCE [LARGE SCALE GENOMIC DNA]</scope>
</reference>